<evidence type="ECO:0000256" key="1">
    <source>
        <dbReference type="ARBA" id="ARBA00022679"/>
    </source>
</evidence>
<dbReference type="GO" id="GO:0019569">
    <property type="term" value="P:L-arabinose catabolic process to D-xylulose 5-phosphate"/>
    <property type="evidence" value="ECO:0007669"/>
    <property type="project" value="UniProtKB-UniRule"/>
</dbReference>
<dbReference type="CDD" id="cd07781">
    <property type="entry name" value="ASKHA_NBD_FGGY_L-RBK"/>
    <property type="match status" value="1"/>
</dbReference>
<dbReference type="Proteomes" id="UP000190285">
    <property type="component" value="Unassembled WGS sequence"/>
</dbReference>
<dbReference type="GO" id="GO:0005737">
    <property type="term" value="C:cytoplasm"/>
    <property type="evidence" value="ECO:0007669"/>
    <property type="project" value="TreeGrafter"/>
</dbReference>
<keyword evidence="13" id="KW-1185">Reference proteome</keyword>
<evidence type="ECO:0000256" key="3">
    <source>
        <dbReference type="ARBA" id="ARBA00022777"/>
    </source>
</evidence>
<keyword evidence="2 7" id="KW-0547">Nucleotide-binding</keyword>
<dbReference type="PIRSF" id="PIRSF000538">
    <property type="entry name" value="GlpK"/>
    <property type="match status" value="1"/>
</dbReference>
<dbReference type="RefSeq" id="WP_079489761.1">
    <property type="nucleotide sequence ID" value="NZ_FUZT01000002.1"/>
</dbReference>
<keyword evidence="4 7" id="KW-0067">ATP-binding</keyword>
<protein>
    <recommendedName>
        <fullName evidence="7 8">Ribulokinase</fullName>
        <ecNumber evidence="7 8">2.7.1.16</ecNumber>
    </recommendedName>
</protein>
<dbReference type="STRING" id="36842.SAMN02194393_00960"/>
<dbReference type="InterPro" id="IPR000577">
    <property type="entry name" value="Carb_kinase_FGGY"/>
</dbReference>
<evidence type="ECO:0000256" key="9">
    <source>
        <dbReference type="RuleBase" id="RU003455"/>
    </source>
</evidence>
<dbReference type="NCBIfam" id="TIGR01234">
    <property type="entry name" value="L-ribulokinase"/>
    <property type="match status" value="1"/>
</dbReference>
<keyword evidence="5 7" id="KW-0054">Arabinose catabolism</keyword>
<evidence type="ECO:0000256" key="4">
    <source>
        <dbReference type="ARBA" id="ARBA00022840"/>
    </source>
</evidence>
<comment type="catalytic activity">
    <reaction evidence="7 9">
        <text>L-ribulose + ATP = L-ribulose 5-phosphate + ADP + H(+)</text>
        <dbReference type="Rhea" id="RHEA:22072"/>
        <dbReference type="ChEBI" id="CHEBI:15378"/>
        <dbReference type="ChEBI" id="CHEBI:16880"/>
        <dbReference type="ChEBI" id="CHEBI:30616"/>
        <dbReference type="ChEBI" id="CHEBI:58226"/>
        <dbReference type="ChEBI" id="CHEBI:456216"/>
        <dbReference type="EC" id="2.7.1.16"/>
    </reaction>
</comment>
<feature type="domain" description="Carbohydrate kinase FGGY C-terminal" evidence="11">
    <location>
        <begin position="288"/>
        <end position="487"/>
    </location>
</feature>
<sequence>MAKYTIGLDFGTLSARAVLVDVSNGLEISMSSKEYASGVINTVLPNTDIKLKEDWALQDPKDYLDVLYHIIPDVIEKSGVNSEDIIGVGVDFTSCTILPIDSKGNPLCFYEKHRKNPYSWAKLWKDHSAQYYADILNELAIQKNEEFLRLYGGKISSEWMIPKLMQMVSESPETYDQAHSFIEAGDWIVFKLTGQFKRNCCAAGFKATWNSKLGYPSGDFLKMLHPKLENLVEDKLSNDIFSIGTKAGYVNEEIAKKTGLKDGTAVSVASIDAHVAFPAMGISSPGNMVIIVGTSTCNILIDEREIKIPGISGVVKDAVIPGYYGYEAGQAAVGDIFNWFINNCVPVNYVEEARNKKITIFELLNEKSAKLKPGETGLLCLDWLNGNRSTLIDADLSGMILGLTLSTKPEEIYRALIEATAFGQNMIVETFRNHGIKIDSIYACGGISKKNPLLMQIYADVMNMNIKISESDQAVALGAAMFGAVSAGNKSGGYDSIEEAASRMGRLLDIVYKPIETNVEAYQAIYKEYKKLYNYFGRENDVMKKLKKMKSEY</sequence>
<reference evidence="12 13" key="1">
    <citation type="submission" date="2017-02" db="EMBL/GenBank/DDBJ databases">
        <authorList>
            <person name="Peterson S.W."/>
        </authorList>
    </citation>
    <scope>NUCLEOTIDE SEQUENCE [LARGE SCALE GENOMIC DNA]</scope>
    <source>
        <strain evidence="12 13">M1</strain>
    </source>
</reference>
<evidence type="ECO:0000313" key="12">
    <source>
        <dbReference type="EMBL" id="SKC47071.1"/>
    </source>
</evidence>
<dbReference type="InterPro" id="IPR018483">
    <property type="entry name" value="Carb_kinase_FGGY_CS"/>
</dbReference>
<evidence type="ECO:0000259" key="11">
    <source>
        <dbReference type="Pfam" id="PF02782"/>
    </source>
</evidence>
<dbReference type="EMBL" id="FUZT01000002">
    <property type="protein sequence ID" value="SKC47071.1"/>
    <property type="molecule type" value="Genomic_DNA"/>
</dbReference>
<dbReference type="GO" id="GO:0008741">
    <property type="term" value="F:ribulokinase activity"/>
    <property type="evidence" value="ECO:0007669"/>
    <property type="project" value="UniProtKB-UniRule"/>
</dbReference>
<dbReference type="UniPathway" id="UPA00145">
    <property type="reaction ID" value="UER00566"/>
</dbReference>
<evidence type="ECO:0000313" key="13">
    <source>
        <dbReference type="Proteomes" id="UP000190285"/>
    </source>
</evidence>
<dbReference type="InterPro" id="IPR005929">
    <property type="entry name" value="Ribulokinase"/>
</dbReference>
<dbReference type="InterPro" id="IPR018484">
    <property type="entry name" value="FGGY_N"/>
</dbReference>
<keyword evidence="1 7" id="KW-0808">Transferase</keyword>
<dbReference type="Gene3D" id="3.30.420.40">
    <property type="match status" value="2"/>
</dbReference>
<dbReference type="AlphaFoldDB" id="A0A1T5J6R2"/>
<evidence type="ECO:0000259" key="10">
    <source>
        <dbReference type="Pfam" id="PF00370"/>
    </source>
</evidence>
<evidence type="ECO:0000256" key="6">
    <source>
        <dbReference type="ARBA" id="ARBA00023277"/>
    </source>
</evidence>
<evidence type="ECO:0000256" key="5">
    <source>
        <dbReference type="ARBA" id="ARBA00022935"/>
    </source>
</evidence>
<feature type="domain" description="Carbohydrate kinase FGGY N-terminal" evidence="10">
    <location>
        <begin position="4"/>
        <end position="276"/>
    </location>
</feature>
<comment type="catalytic activity">
    <reaction evidence="7">
        <text>D-ribulose + ATP = D-ribulose 5-phosphate + ADP + H(+)</text>
        <dbReference type="Rhea" id="RHEA:17601"/>
        <dbReference type="ChEBI" id="CHEBI:15378"/>
        <dbReference type="ChEBI" id="CHEBI:17173"/>
        <dbReference type="ChEBI" id="CHEBI:30616"/>
        <dbReference type="ChEBI" id="CHEBI:58121"/>
        <dbReference type="ChEBI" id="CHEBI:456216"/>
        <dbReference type="EC" id="2.7.1.16"/>
    </reaction>
</comment>
<dbReference type="GO" id="GO:0005524">
    <property type="term" value="F:ATP binding"/>
    <property type="evidence" value="ECO:0007669"/>
    <property type="project" value="UniProtKB-UniRule"/>
</dbReference>
<evidence type="ECO:0000256" key="8">
    <source>
        <dbReference type="NCBIfam" id="TIGR01234"/>
    </source>
</evidence>
<dbReference type="InterPro" id="IPR018485">
    <property type="entry name" value="FGGY_C"/>
</dbReference>
<dbReference type="Pfam" id="PF00370">
    <property type="entry name" value="FGGY_N"/>
    <property type="match status" value="1"/>
</dbReference>
<dbReference type="EC" id="2.7.1.16" evidence="7 8"/>
<comment type="pathway">
    <text evidence="7 9">Carbohydrate degradation; L-arabinose degradation via L-ribulose; D-xylulose 5-phosphate from L-arabinose (bacterial route): step 2/3.</text>
</comment>
<dbReference type="Pfam" id="PF02782">
    <property type="entry name" value="FGGY_C"/>
    <property type="match status" value="1"/>
</dbReference>
<dbReference type="HAMAP" id="MF_00520">
    <property type="entry name" value="Ribulokinase"/>
    <property type="match status" value="1"/>
</dbReference>
<gene>
    <name evidence="7" type="primary">araB</name>
    <name evidence="12" type="ORF">SAMN02194393_00960</name>
</gene>
<proteinExistence type="inferred from homology"/>
<dbReference type="PANTHER" id="PTHR43435">
    <property type="entry name" value="RIBULOKINASE"/>
    <property type="match status" value="1"/>
</dbReference>
<dbReference type="PANTHER" id="PTHR43435:SF4">
    <property type="entry name" value="FGGY CARBOHYDRATE KINASE DOMAIN-CONTAINING PROTEIN"/>
    <property type="match status" value="1"/>
</dbReference>
<accession>A0A1T5J6R2</accession>
<evidence type="ECO:0000256" key="2">
    <source>
        <dbReference type="ARBA" id="ARBA00022741"/>
    </source>
</evidence>
<keyword evidence="6 7" id="KW-0119">Carbohydrate metabolism</keyword>
<dbReference type="GO" id="GO:0019150">
    <property type="term" value="F:D-ribulokinase activity"/>
    <property type="evidence" value="ECO:0007669"/>
    <property type="project" value="TreeGrafter"/>
</dbReference>
<dbReference type="OrthoDB" id="9805576at2"/>
<comment type="similarity">
    <text evidence="7 9">Belongs to the ribulokinase family.</text>
</comment>
<organism evidence="12 13">
    <name type="scientific">Maledivibacter halophilus</name>
    <dbReference type="NCBI Taxonomy" id="36842"/>
    <lineage>
        <taxon>Bacteria</taxon>
        <taxon>Bacillati</taxon>
        <taxon>Bacillota</taxon>
        <taxon>Clostridia</taxon>
        <taxon>Peptostreptococcales</taxon>
        <taxon>Caminicellaceae</taxon>
        <taxon>Maledivibacter</taxon>
    </lineage>
</organism>
<dbReference type="SUPFAM" id="SSF53067">
    <property type="entry name" value="Actin-like ATPase domain"/>
    <property type="match status" value="2"/>
</dbReference>
<dbReference type="InterPro" id="IPR043129">
    <property type="entry name" value="ATPase_NBD"/>
</dbReference>
<keyword evidence="3 7" id="KW-0418">Kinase</keyword>
<dbReference type="NCBIfam" id="NF003154">
    <property type="entry name" value="PRK04123.1"/>
    <property type="match status" value="1"/>
</dbReference>
<dbReference type="PROSITE" id="PS00445">
    <property type="entry name" value="FGGY_KINASES_2"/>
    <property type="match status" value="1"/>
</dbReference>
<evidence type="ECO:0000256" key="7">
    <source>
        <dbReference type="HAMAP-Rule" id="MF_00520"/>
    </source>
</evidence>
<name>A0A1T5J6R2_9FIRM</name>